<evidence type="ECO:0000256" key="1">
    <source>
        <dbReference type="SAM" id="Coils"/>
    </source>
</evidence>
<accession>A0A9N9QM41</accession>
<protein>
    <recommendedName>
        <fullName evidence="2">Helitron helicase-like domain-containing protein</fullName>
    </recommendedName>
</protein>
<evidence type="ECO:0000313" key="4">
    <source>
        <dbReference type="Proteomes" id="UP001152799"/>
    </source>
</evidence>
<keyword evidence="4" id="KW-1185">Reference proteome</keyword>
<dbReference type="InterPro" id="IPR025476">
    <property type="entry name" value="Helitron_helicase-like"/>
</dbReference>
<proteinExistence type="predicted"/>
<evidence type="ECO:0000313" key="3">
    <source>
        <dbReference type="EMBL" id="CAG9763276.1"/>
    </source>
</evidence>
<reference evidence="3" key="1">
    <citation type="submission" date="2022-01" db="EMBL/GenBank/DDBJ databases">
        <authorList>
            <person name="King R."/>
        </authorList>
    </citation>
    <scope>NUCLEOTIDE SEQUENCE</scope>
</reference>
<organism evidence="3 4">
    <name type="scientific">Ceutorhynchus assimilis</name>
    <name type="common">cabbage seed weevil</name>
    <dbReference type="NCBI Taxonomy" id="467358"/>
    <lineage>
        <taxon>Eukaryota</taxon>
        <taxon>Metazoa</taxon>
        <taxon>Ecdysozoa</taxon>
        <taxon>Arthropoda</taxon>
        <taxon>Hexapoda</taxon>
        <taxon>Insecta</taxon>
        <taxon>Pterygota</taxon>
        <taxon>Neoptera</taxon>
        <taxon>Endopterygota</taxon>
        <taxon>Coleoptera</taxon>
        <taxon>Polyphaga</taxon>
        <taxon>Cucujiformia</taxon>
        <taxon>Curculionidae</taxon>
        <taxon>Ceutorhynchinae</taxon>
        <taxon>Ceutorhynchus</taxon>
    </lineage>
</organism>
<feature type="domain" description="Helitron helicase-like" evidence="2">
    <location>
        <begin position="19"/>
        <end position="75"/>
    </location>
</feature>
<dbReference type="EMBL" id="OU892289">
    <property type="protein sequence ID" value="CAG9763276.1"/>
    <property type="molecule type" value="Genomic_DNA"/>
</dbReference>
<name>A0A9N9QM41_9CUCU</name>
<dbReference type="AlphaFoldDB" id="A0A9N9QM41"/>
<feature type="coiled-coil region" evidence="1">
    <location>
        <begin position="149"/>
        <end position="200"/>
    </location>
</feature>
<evidence type="ECO:0000259" key="2">
    <source>
        <dbReference type="Pfam" id="PF14214"/>
    </source>
</evidence>
<dbReference type="OrthoDB" id="8184882at2759"/>
<gene>
    <name evidence="3" type="ORF">CEUTPL_LOCUS3942</name>
</gene>
<dbReference type="Proteomes" id="UP001152799">
    <property type="component" value="Chromosome 13"/>
</dbReference>
<sequence length="227" mass="26185">MNDGRQYIDPDDIDIHETQRLEIYPVVVSRHFMVRVNALMQFLKTDVEIFGGRVRDYWWRVEFQNKECPHLHMVIWVEDHPPEGIARIDTVCSTATPSENSELMMSPIENVVPTHVDVSTETVQVQLRNKQDRSRDLFGVQLEVTSLLLEAERRKLSVLQKELKIALEEGGSIKAKEHQKQELLVAIARIQAQHDHLDKEYREHALGALISANSRGFGKVTIHLFCL</sequence>
<keyword evidence="1" id="KW-0175">Coiled coil</keyword>
<dbReference type="Pfam" id="PF14214">
    <property type="entry name" value="Helitron_like_N"/>
    <property type="match status" value="1"/>
</dbReference>